<accession>A0A2I0HUF4</accession>
<evidence type="ECO:0000313" key="3">
    <source>
        <dbReference type="EMBL" id="PKI35345.1"/>
    </source>
</evidence>
<feature type="compositionally biased region" description="Basic and acidic residues" evidence="1">
    <location>
        <begin position="91"/>
        <end position="113"/>
    </location>
</feature>
<name>A0A2I0HUF4_PUNGR</name>
<sequence>MTKREDKEEGSGKGMRDSAVYRIGSSDSTGVQITSCLLNGENYLTWSRAMTIALMAKGNLGFVEGRVPKPPPGDLNLENWEMCNSLKEAKEEERRYPGKENKELLGSGRHPDKLQASGGKGRVKALRIHWEDGQEVGRLGLDVIFVPEFNYNLILVG</sequence>
<feature type="region of interest" description="Disordered" evidence="1">
    <location>
        <begin position="91"/>
        <end position="117"/>
    </location>
</feature>
<proteinExistence type="predicted"/>
<protein>
    <recommendedName>
        <fullName evidence="2">Retrotransposon Copia-like N-terminal domain-containing protein</fullName>
    </recommendedName>
</protein>
<feature type="domain" description="Retrotransposon Copia-like N-terminal" evidence="2">
    <location>
        <begin position="25"/>
        <end position="71"/>
    </location>
</feature>
<dbReference type="EMBL" id="PGOL01005385">
    <property type="protein sequence ID" value="PKI35345.1"/>
    <property type="molecule type" value="Genomic_DNA"/>
</dbReference>
<gene>
    <name evidence="3" type="ORF">CRG98_044259</name>
</gene>
<dbReference type="InterPro" id="IPR029472">
    <property type="entry name" value="Copia-like_N"/>
</dbReference>
<evidence type="ECO:0000313" key="4">
    <source>
        <dbReference type="Proteomes" id="UP000233551"/>
    </source>
</evidence>
<dbReference type="AlphaFoldDB" id="A0A2I0HUF4"/>
<organism evidence="3 4">
    <name type="scientific">Punica granatum</name>
    <name type="common">Pomegranate</name>
    <dbReference type="NCBI Taxonomy" id="22663"/>
    <lineage>
        <taxon>Eukaryota</taxon>
        <taxon>Viridiplantae</taxon>
        <taxon>Streptophyta</taxon>
        <taxon>Embryophyta</taxon>
        <taxon>Tracheophyta</taxon>
        <taxon>Spermatophyta</taxon>
        <taxon>Magnoliopsida</taxon>
        <taxon>eudicotyledons</taxon>
        <taxon>Gunneridae</taxon>
        <taxon>Pentapetalae</taxon>
        <taxon>rosids</taxon>
        <taxon>malvids</taxon>
        <taxon>Myrtales</taxon>
        <taxon>Lythraceae</taxon>
        <taxon>Punica</taxon>
    </lineage>
</organism>
<dbReference type="Proteomes" id="UP000233551">
    <property type="component" value="Unassembled WGS sequence"/>
</dbReference>
<reference evidence="3 4" key="1">
    <citation type="submission" date="2017-11" db="EMBL/GenBank/DDBJ databases">
        <title>De-novo sequencing of pomegranate (Punica granatum L.) genome.</title>
        <authorList>
            <person name="Akparov Z."/>
            <person name="Amiraslanov A."/>
            <person name="Hajiyeva S."/>
            <person name="Abbasov M."/>
            <person name="Kaur K."/>
            <person name="Hamwieh A."/>
            <person name="Solovyev V."/>
            <person name="Salamov A."/>
            <person name="Braich B."/>
            <person name="Kosarev P."/>
            <person name="Mahmoud A."/>
            <person name="Hajiyev E."/>
            <person name="Babayeva S."/>
            <person name="Izzatullayeva V."/>
            <person name="Mammadov A."/>
            <person name="Mammadov A."/>
            <person name="Sharifova S."/>
            <person name="Ojaghi J."/>
            <person name="Eynullazada K."/>
            <person name="Bayramov B."/>
            <person name="Abdulazimova A."/>
            <person name="Shahmuradov I."/>
        </authorList>
    </citation>
    <scope>NUCLEOTIDE SEQUENCE [LARGE SCALE GENOMIC DNA]</scope>
    <source>
        <strain evidence="4">cv. AG2017</strain>
        <tissue evidence="3">Leaf</tissue>
    </source>
</reference>
<keyword evidence="4" id="KW-1185">Reference proteome</keyword>
<evidence type="ECO:0000256" key="1">
    <source>
        <dbReference type="SAM" id="MobiDB-lite"/>
    </source>
</evidence>
<evidence type="ECO:0000259" key="2">
    <source>
        <dbReference type="Pfam" id="PF14244"/>
    </source>
</evidence>
<dbReference type="PANTHER" id="PTHR37610">
    <property type="entry name" value="CCHC-TYPE DOMAIN-CONTAINING PROTEIN"/>
    <property type="match status" value="1"/>
</dbReference>
<dbReference type="Pfam" id="PF14244">
    <property type="entry name" value="Retrotran_gag_3"/>
    <property type="match status" value="1"/>
</dbReference>
<dbReference type="PANTHER" id="PTHR37610:SF40">
    <property type="entry name" value="OS01G0909600 PROTEIN"/>
    <property type="match status" value="1"/>
</dbReference>
<comment type="caution">
    <text evidence="3">The sequence shown here is derived from an EMBL/GenBank/DDBJ whole genome shotgun (WGS) entry which is preliminary data.</text>
</comment>